<evidence type="ECO:0000313" key="9">
    <source>
        <dbReference type="Proteomes" id="UP000434957"/>
    </source>
</evidence>
<feature type="compositionally biased region" description="Basic and acidic residues" evidence="6">
    <location>
        <begin position="114"/>
        <end position="142"/>
    </location>
</feature>
<reference evidence="8 9" key="1">
    <citation type="submission" date="2018-08" db="EMBL/GenBank/DDBJ databases">
        <title>Genomic investigation of the strawberry pathogen Phytophthora fragariae indicates pathogenicity is determined by transcriptional variation in three key races.</title>
        <authorList>
            <person name="Adams T.M."/>
            <person name="Armitage A.D."/>
            <person name="Sobczyk M.K."/>
            <person name="Bates H.J."/>
            <person name="Dunwell J.M."/>
            <person name="Nellist C.F."/>
            <person name="Harrison R.J."/>
        </authorList>
    </citation>
    <scope>NUCLEOTIDE SEQUENCE [LARGE SCALE GENOMIC DNA]</scope>
    <source>
        <strain evidence="8 9">SCRP333</strain>
    </source>
</reference>
<feature type="region of interest" description="Disordered" evidence="6">
    <location>
        <begin position="879"/>
        <end position="900"/>
    </location>
</feature>
<dbReference type="EMBL" id="QXFT01000344">
    <property type="protein sequence ID" value="KAE9346605.1"/>
    <property type="molecule type" value="Genomic_DNA"/>
</dbReference>
<keyword evidence="2" id="KW-0548">Nucleotidyltransferase</keyword>
<feature type="region of interest" description="Disordered" evidence="6">
    <location>
        <begin position="223"/>
        <end position="257"/>
    </location>
</feature>
<protein>
    <recommendedName>
        <fullName evidence="7">Reverse transcriptase domain-containing protein</fullName>
    </recommendedName>
</protein>
<dbReference type="SUPFAM" id="SSF51283">
    <property type="entry name" value="dUTPase-like"/>
    <property type="match status" value="1"/>
</dbReference>
<feature type="compositionally biased region" description="Polar residues" evidence="6">
    <location>
        <begin position="880"/>
        <end position="894"/>
    </location>
</feature>
<name>A0A6A4FE59_9STRA</name>
<feature type="region of interest" description="Disordered" evidence="6">
    <location>
        <begin position="1448"/>
        <end position="1489"/>
    </location>
</feature>
<dbReference type="InterPro" id="IPR036157">
    <property type="entry name" value="dUTPase-like_sf"/>
</dbReference>
<feature type="compositionally biased region" description="Low complexity" evidence="6">
    <location>
        <begin position="1346"/>
        <end position="1375"/>
    </location>
</feature>
<dbReference type="PANTHER" id="PTHR37984:SF5">
    <property type="entry name" value="PROTEIN NYNRIN-LIKE"/>
    <property type="match status" value="1"/>
</dbReference>
<evidence type="ECO:0000256" key="4">
    <source>
        <dbReference type="ARBA" id="ARBA00022759"/>
    </source>
</evidence>
<dbReference type="InterPro" id="IPR041577">
    <property type="entry name" value="RT_RNaseH_2"/>
</dbReference>
<dbReference type="InterPro" id="IPR021109">
    <property type="entry name" value="Peptidase_aspartic_dom_sf"/>
</dbReference>
<accession>A0A6A4FE59</accession>
<dbReference type="Gene3D" id="2.40.70.10">
    <property type="entry name" value="Acid Proteases"/>
    <property type="match status" value="1"/>
</dbReference>
<feature type="region of interest" description="Disordered" evidence="6">
    <location>
        <begin position="546"/>
        <end position="571"/>
    </location>
</feature>
<evidence type="ECO:0000256" key="6">
    <source>
        <dbReference type="SAM" id="MobiDB-lite"/>
    </source>
</evidence>
<dbReference type="SUPFAM" id="SSF50630">
    <property type="entry name" value="Acid proteases"/>
    <property type="match status" value="1"/>
</dbReference>
<dbReference type="Pfam" id="PF00078">
    <property type="entry name" value="RVT_1"/>
    <property type="match status" value="1"/>
</dbReference>
<dbReference type="InterPro" id="IPR050951">
    <property type="entry name" value="Retrovirus_Pol_polyprotein"/>
</dbReference>
<gene>
    <name evidence="8" type="ORF">PR003_g7347</name>
</gene>
<dbReference type="InterPro" id="IPR000477">
    <property type="entry name" value="RT_dom"/>
</dbReference>
<organism evidence="8 9">
    <name type="scientific">Phytophthora rubi</name>
    <dbReference type="NCBI Taxonomy" id="129364"/>
    <lineage>
        <taxon>Eukaryota</taxon>
        <taxon>Sar</taxon>
        <taxon>Stramenopiles</taxon>
        <taxon>Oomycota</taxon>
        <taxon>Peronosporomycetes</taxon>
        <taxon>Peronosporales</taxon>
        <taxon>Peronosporaceae</taxon>
        <taxon>Phytophthora</taxon>
    </lineage>
</organism>
<dbReference type="SUPFAM" id="SSF56672">
    <property type="entry name" value="DNA/RNA polymerases"/>
    <property type="match status" value="1"/>
</dbReference>
<feature type="region of interest" description="Disordered" evidence="6">
    <location>
        <begin position="1"/>
        <end position="22"/>
    </location>
</feature>
<dbReference type="Proteomes" id="UP000434957">
    <property type="component" value="Unassembled WGS sequence"/>
</dbReference>
<dbReference type="GO" id="GO:0004519">
    <property type="term" value="F:endonuclease activity"/>
    <property type="evidence" value="ECO:0007669"/>
    <property type="project" value="UniProtKB-KW"/>
</dbReference>
<dbReference type="GO" id="GO:0016779">
    <property type="term" value="F:nucleotidyltransferase activity"/>
    <property type="evidence" value="ECO:0007669"/>
    <property type="project" value="UniProtKB-KW"/>
</dbReference>
<comment type="caution">
    <text evidence="8">The sequence shown here is derived from an EMBL/GenBank/DDBJ whole genome shotgun (WGS) entry which is preliminary data.</text>
</comment>
<keyword evidence="9" id="KW-1185">Reference proteome</keyword>
<feature type="compositionally biased region" description="Polar residues" evidence="6">
    <location>
        <begin position="84"/>
        <end position="98"/>
    </location>
</feature>
<dbReference type="PANTHER" id="PTHR37984">
    <property type="entry name" value="PROTEIN CBG26694"/>
    <property type="match status" value="1"/>
</dbReference>
<feature type="region of interest" description="Disordered" evidence="6">
    <location>
        <begin position="72"/>
        <end position="144"/>
    </location>
</feature>
<sequence>MGSGEDRPVVGVNAMMNEPTTEERVTTYESACAPYCEPITDGRETTFESACAPYCEPTTEERVTAYESACAPYCEPSADERETTYLTRPATENENPNETSEDVTENPNEASEDSNEKPCEASEDANEKPYEASEDAKEDPCKGRVNAARLVGLPDVSRGPITKINEDFGLGRSAKRRTVLEAGANPIEAPDPPLRGEGQIVNETKPALSTLDDDAALAYRERVGSVTEDPSEEEVEDLTPLDPKGPGPPLSKEKTSVVAKPEYARLFNPDELDALEAGRPLPAAEEKEEYDKEIEERLFPLDEVELLKKMKKNAAKEKELTLEELSSLLGLSVETLARTRASSTDELSAPEYWSAWYRRTLAASEEAKRANRDFKAPVTATASTPRVGAVQPDWGDELNAKENDLISDEVMNVRVKESNESPPEPVTDERLVAGNICVAFSGSEVEDPPQEDPAKIPFRLRSLIRTVVYQIVLEEEARSLLRCPACLDADSSPSDDSSTSASTRSYSVVEREARARLLILAAAGVLGDRMMEAVVKQIMESYSEEAPKMRTKRTARLSRCPVHASTGSAPRRVRTRRHVRFDCTSLFAERTEALGSSPSYVENRDDISHYVCRVRNSERPRRRPGLVEVESDDEPEDVFDEELNPVPEGKRVICSVGGLEAVSVGYIEDLPAELLIDTGAVASLVDARFLKRLGLFKAPLRPYKGSLKDVSGGSLRIKGELELTLRMGARYELRTFVVVDRLHVNAILGTYTLKAFRAVIDLDENIMTLKDSGEVIALGPPRVEEMYVTRIASAVRLRPGGQALVVTDVMGQAPDETTVLIEGLPELDANVKIARTLCTVHEGKAVVEVYSASTEDLVLSKGTALAAATVVPKLAFDSLSADQESPTSESNPTPCGSGGRTTWVDSVISAAATATTPSLEPMPGLDAAKEAKLDVDFTDSKLGGEQRVLLADLLGSFRDMVVETSLKPGRTDLLEFSIDTGTQAPIKQRPYRVSQAEGDVMEAEVQQYLELNLIRPSTSPWASPVLMIRKPDGGIRFCIDYRRLNAVTIKDCYPMSLIDDILDVLAGAKLFSTMDIASGYWNVPMAADSVEKTAFTYKYGLFEWLVMPFGLCNAVPAFERLMENVLVDLKWRTCLVYLDDCVVFCSDFPTHLVRLKQVLERFRAAGFKLKMKKCRWGRDQVAFLGHIVTPSGILPNPEKVKAAINVARPHDLHTTRAFLGLTSYFKRYIPGYAAISAPIERLKMKGVEFVWRDDCEAAFLQLQRRLVDPPILAYPDASKRFKLYVDSSRLAVGACLMQNIDGRDRVIAYASKILVGSERNWINKQDGVPEIECCSATKRSRSRPNRSTGEVTTRSVSSSSSEVSSSASASYSGSGASVPVETFSGGAGGFPTETVAPSSGVSGLSTFEVDVGGFLAAITAGLSPTSARACFATRKASSSAPATTLEGSLFTTDIGTDESSQSEEDLSSTGTRLSLSADETSSMSSESDTAQTVCVCNRESPSTWPIAVPGLC</sequence>
<evidence type="ECO:0000313" key="8">
    <source>
        <dbReference type="EMBL" id="KAE9346605.1"/>
    </source>
</evidence>
<dbReference type="Gene3D" id="3.30.70.270">
    <property type="match status" value="2"/>
</dbReference>
<keyword evidence="4" id="KW-0378">Hydrolase</keyword>
<keyword evidence="5" id="KW-0511">Multifunctional enzyme</keyword>
<dbReference type="Gene3D" id="3.10.10.10">
    <property type="entry name" value="HIV Type 1 Reverse Transcriptase, subunit A, domain 1"/>
    <property type="match status" value="1"/>
</dbReference>
<proteinExistence type="predicted"/>
<evidence type="ECO:0000256" key="2">
    <source>
        <dbReference type="ARBA" id="ARBA00022695"/>
    </source>
</evidence>
<dbReference type="CDD" id="cd01647">
    <property type="entry name" value="RT_LTR"/>
    <property type="match status" value="1"/>
</dbReference>
<dbReference type="InterPro" id="IPR043128">
    <property type="entry name" value="Rev_trsase/Diguanyl_cyclase"/>
</dbReference>
<feature type="compositionally biased region" description="Acidic residues" evidence="6">
    <location>
        <begin position="229"/>
        <end position="239"/>
    </location>
</feature>
<keyword evidence="3" id="KW-0540">Nuclease</keyword>
<evidence type="ECO:0000259" key="7">
    <source>
        <dbReference type="PROSITE" id="PS50878"/>
    </source>
</evidence>
<dbReference type="Pfam" id="PF17919">
    <property type="entry name" value="RT_RNaseH_2"/>
    <property type="match status" value="1"/>
</dbReference>
<keyword evidence="1" id="KW-0808">Transferase</keyword>
<evidence type="ECO:0000256" key="5">
    <source>
        <dbReference type="ARBA" id="ARBA00023268"/>
    </source>
</evidence>
<keyword evidence="4" id="KW-0255">Endonuclease</keyword>
<dbReference type="Gene3D" id="3.10.20.370">
    <property type="match status" value="1"/>
</dbReference>
<dbReference type="FunFam" id="3.30.70.270:FF:000020">
    <property type="entry name" value="Transposon Tf2-6 polyprotein-like Protein"/>
    <property type="match status" value="1"/>
</dbReference>
<dbReference type="CDD" id="cd00303">
    <property type="entry name" value="retropepsin_like"/>
    <property type="match status" value="1"/>
</dbReference>
<feature type="region of interest" description="Disordered" evidence="6">
    <location>
        <begin position="1335"/>
        <end position="1375"/>
    </location>
</feature>
<feature type="domain" description="Reverse transcriptase" evidence="7">
    <location>
        <begin position="1009"/>
        <end position="1188"/>
    </location>
</feature>
<dbReference type="InterPro" id="IPR043502">
    <property type="entry name" value="DNA/RNA_pol_sf"/>
</dbReference>
<feature type="compositionally biased region" description="Low complexity" evidence="6">
    <location>
        <begin position="1473"/>
        <end position="1489"/>
    </location>
</feature>
<evidence type="ECO:0000256" key="1">
    <source>
        <dbReference type="ARBA" id="ARBA00022679"/>
    </source>
</evidence>
<evidence type="ECO:0000256" key="3">
    <source>
        <dbReference type="ARBA" id="ARBA00022722"/>
    </source>
</evidence>
<feature type="region of interest" description="Disordered" evidence="6">
    <location>
        <begin position="270"/>
        <end position="291"/>
    </location>
</feature>
<dbReference type="PROSITE" id="PS50878">
    <property type="entry name" value="RT_POL"/>
    <property type="match status" value="1"/>
</dbReference>